<reference evidence="2 3" key="1">
    <citation type="submission" date="2019-06" db="EMBL/GenBank/DDBJ databases">
        <title>Whole genome shotgun sequence of Pseudonocardia hydrocarbonoxydans NBRC 14498.</title>
        <authorList>
            <person name="Hosoyama A."/>
            <person name="Uohara A."/>
            <person name="Ohji S."/>
            <person name="Ichikawa N."/>
        </authorList>
    </citation>
    <scope>NUCLEOTIDE SEQUENCE [LARGE SCALE GENOMIC DNA]</scope>
    <source>
        <strain evidence="2 3">NBRC 14498</strain>
    </source>
</reference>
<comment type="caution">
    <text evidence="2">The sequence shown here is derived from an EMBL/GenBank/DDBJ whole genome shotgun (WGS) entry which is preliminary data.</text>
</comment>
<dbReference type="AlphaFoldDB" id="A0A4Y3WV13"/>
<organism evidence="2 3">
    <name type="scientific">Pseudonocardia hydrocarbonoxydans</name>
    <dbReference type="NCBI Taxonomy" id="76726"/>
    <lineage>
        <taxon>Bacteria</taxon>
        <taxon>Bacillati</taxon>
        <taxon>Actinomycetota</taxon>
        <taxon>Actinomycetes</taxon>
        <taxon>Pseudonocardiales</taxon>
        <taxon>Pseudonocardiaceae</taxon>
        <taxon>Pseudonocardia</taxon>
    </lineage>
</organism>
<gene>
    <name evidence="2" type="ORF">PHY01_48970</name>
</gene>
<evidence type="ECO:0000313" key="3">
    <source>
        <dbReference type="Proteomes" id="UP000320338"/>
    </source>
</evidence>
<keyword evidence="3" id="KW-1185">Reference proteome</keyword>
<accession>A0A4Y3WV13</accession>
<proteinExistence type="predicted"/>
<name>A0A4Y3WV13_9PSEU</name>
<evidence type="ECO:0000313" key="2">
    <source>
        <dbReference type="EMBL" id="GEC22614.1"/>
    </source>
</evidence>
<dbReference type="EMBL" id="BJNG01000049">
    <property type="protein sequence ID" value="GEC22614.1"/>
    <property type="molecule type" value="Genomic_DNA"/>
</dbReference>
<keyword evidence="1" id="KW-0472">Membrane</keyword>
<sequence length="75" mass="7787">MPVVAWITLLITALIIAVVAVGLLRVILHLRHVHATLAALQGGVDAIADNTSTVPTVVGSVNANLAPVRAWCETV</sequence>
<dbReference type="RefSeq" id="WP_141282257.1">
    <property type="nucleotide sequence ID" value="NZ_BAAARZ010000052.1"/>
</dbReference>
<evidence type="ECO:0000256" key="1">
    <source>
        <dbReference type="SAM" id="Phobius"/>
    </source>
</evidence>
<dbReference type="OrthoDB" id="3579238at2"/>
<protein>
    <submittedName>
        <fullName evidence="2">Uncharacterized protein</fullName>
    </submittedName>
</protein>
<keyword evidence="1" id="KW-1133">Transmembrane helix</keyword>
<dbReference type="Proteomes" id="UP000320338">
    <property type="component" value="Unassembled WGS sequence"/>
</dbReference>
<keyword evidence="1" id="KW-0812">Transmembrane</keyword>
<feature type="transmembrane region" description="Helical" evidence="1">
    <location>
        <begin position="6"/>
        <end position="28"/>
    </location>
</feature>